<dbReference type="STRING" id="203124.Tery_3201"/>
<dbReference type="InterPro" id="IPR051354">
    <property type="entry name" value="Transposase_27_IS1"/>
</dbReference>
<reference evidence="1" key="1">
    <citation type="submission" date="2006-06" db="EMBL/GenBank/DDBJ databases">
        <title>Complete sequence of Trichodesmium erythraeum IMS101.</title>
        <authorList>
            <consortium name="US DOE Joint Genome Institute"/>
            <person name="Copeland A."/>
            <person name="Lucas S."/>
            <person name="Lapidus A."/>
            <person name="Barry K."/>
            <person name="Detter J.C."/>
            <person name="Glavina del Rio T."/>
            <person name="Hammon N."/>
            <person name="Israni S."/>
            <person name="Dalin E."/>
            <person name="Tice H."/>
            <person name="Pitluck S."/>
            <person name="Kiss H."/>
            <person name="Munk A.C."/>
            <person name="Brettin T."/>
            <person name="Bruce D."/>
            <person name="Han C."/>
            <person name="Tapia R."/>
            <person name="Gilna P."/>
            <person name="Schmutz J."/>
            <person name="Larimer F."/>
            <person name="Land M."/>
            <person name="Hauser L."/>
            <person name="Kyrpides N."/>
            <person name="Kim E."/>
            <person name="Richardson P."/>
        </authorList>
    </citation>
    <scope>NUCLEOTIDE SEQUENCE [LARGE SCALE GENOMIC DNA]</scope>
    <source>
        <strain evidence="1">IMS101</strain>
    </source>
</reference>
<dbReference type="KEGG" id="ter:Tery_3201"/>
<dbReference type="eggNOG" id="COG1662">
    <property type="taxonomic scope" value="Bacteria"/>
</dbReference>
<evidence type="ECO:0000313" key="1">
    <source>
        <dbReference type="EMBL" id="ABG52323.1"/>
    </source>
</evidence>
<dbReference type="NCBIfam" id="NF033558">
    <property type="entry name" value="transpos_IS1"/>
    <property type="match status" value="1"/>
</dbReference>
<gene>
    <name evidence="1" type="ordered locus">Tery_3201</name>
</gene>
<accession>Q10ZK1</accession>
<proteinExistence type="predicted"/>
<dbReference type="eggNOG" id="COG3677">
    <property type="taxonomic scope" value="Bacteria"/>
</dbReference>
<dbReference type="EMBL" id="CP000393">
    <property type="protein sequence ID" value="ABG52323.1"/>
    <property type="molecule type" value="Genomic_DNA"/>
</dbReference>
<protein>
    <submittedName>
        <fullName evidence="1">Insertion element protein</fullName>
    </submittedName>
</protein>
<sequence length="177" mass="20451">MSLTTVRDQPIQCPDCSCQHIPKNGHQPGKQNYICVACSHQFIKPYHPQEYSDNVKRLFLRIYVNGMGIRRIAWVKGVTYPTIINLIKHTRECSPNAYDLDQLSQVGELHELETFVSDKKNKVLLWTLVYHFRQGILGWVVGNHSGDTFQPLWQAIGFWKCYFQVTDGNPVASRLYP</sequence>
<dbReference type="PANTHER" id="PTHR33293">
    <property type="entry name" value="INSERTION ELEMENT IS1 1 PROTEIN INSB-RELATED"/>
    <property type="match status" value="1"/>
</dbReference>
<name>Q10ZK1_TRIEI</name>
<dbReference type="AlphaFoldDB" id="Q10ZK1"/>
<dbReference type="PANTHER" id="PTHR33293:SF1">
    <property type="entry name" value="INSERTION ELEMENT IS1 1 PROTEIN INSB-RELATED"/>
    <property type="match status" value="1"/>
</dbReference>
<organism evidence="1">
    <name type="scientific">Trichodesmium erythraeum (strain IMS101)</name>
    <dbReference type="NCBI Taxonomy" id="203124"/>
    <lineage>
        <taxon>Bacteria</taxon>
        <taxon>Bacillati</taxon>
        <taxon>Cyanobacteriota</taxon>
        <taxon>Cyanophyceae</taxon>
        <taxon>Oscillatoriophycideae</taxon>
        <taxon>Oscillatoriales</taxon>
        <taxon>Microcoleaceae</taxon>
        <taxon>Trichodesmium</taxon>
    </lineage>
</organism>
<dbReference type="HOGENOM" id="CLU_076276_0_1_3"/>